<feature type="region of interest" description="Disordered" evidence="1">
    <location>
        <begin position="67"/>
        <end position="125"/>
    </location>
</feature>
<name>A0ABV4UBK3_9BACT</name>
<dbReference type="Proteomes" id="UP001575105">
    <property type="component" value="Unassembled WGS sequence"/>
</dbReference>
<gene>
    <name evidence="2" type="ORF">ACERK3_17635</name>
</gene>
<proteinExistence type="predicted"/>
<evidence type="ECO:0000313" key="2">
    <source>
        <dbReference type="EMBL" id="MFA9480099.1"/>
    </source>
</evidence>
<evidence type="ECO:0000256" key="1">
    <source>
        <dbReference type="SAM" id="MobiDB-lite"/>
    </source>
</evidence>
<sequence length="125" mass="13223">MAMHFAAVHGTARLTFRRSSGMRLDSCSNPSPLPPRGGEPCAVSSQRPAHHISEAATARVVPGALAEQGALPLADEGREPGPSGKWPWQLPLTCDQPPPPEPKVWSVPYPSPAEARTGSMLDLLA</sequence>
<protein>
    <submittedName>
        <fullName evidence="2">Uncharacterized protein</fullName>
    </submittedName>
</protein>
<organism evidence="2 3">
    <name type="scientific">Natronomicrosphaera hydrolytica</name>
    <dbReference type="NCBI Taxonomy" id="3242702"/>
    <lineage>
        <taxon>Bacteria</taxon>
        <taxon>Pseudomonadati</taxon>
        <taxon>Planctomycetota</taxon>
        <taxon>Phycisphaerae</taxon>
        <taxon>Phycisphaerales</taxon>
        <taxon>Phycisphaeraceae</taxon>
        <taxon>Natronomicrosphaera</taxon>
    </lineage>
</organism>
<comment type="caution">
    <text evidence="2">The sequence shown here is derived from an EMBL/GenBank/DDBJ whole genome shotgun (WGS) entry which is preliminary data.</text>
</comment>
<evidence type="ECO:0000313" key="3">
    <source>
        <dbReference type="Proteomes" id="UP001575105"/>
    </source>
</evidence>
<keyword evidence="3" id="KW-1185">Reference proteome</keyword>
<accession>A0ABV4UBK3</accession>
<feature type="region of interest" description="Disordered" evidence="1">
    <location>
        <begin position="22"/>
        <end position="50"/>
    </location>
</feature>
<dbReference type="RefSeq" id="WP_425347024.1">
    <property type="nucleotide sequence ID" value="NZ_JBGUBD010000015.1"/>
</dbReference>
<dbReference type="EMBL" id="JBGUBD010000015">
    <property type="protein sequence ID" value="MFA9480099.1"/>
    <property type="molecule type" value="Genomic_DNA"/>
</dbReference>
<reference evidence="2 3" key="1">
    <citation type="submission" date="2024-08" db="EMBL/GenBank/DDBJ databases">
        <title>Whole-genome sequencing of halo(alkali)philic microorganisms from hypersaline lakes.</title>
        <authorList>
            <person name="Sorokin D.Y."/>
            <person name="Merkel A.Y."/>
            <person name="Messina E."/>
            <person name="Yakimov M."/>
        </authorList>
    </citation>
    <scope>NUCLEOTIDE SEQUENCE [LARGE SCALE GENOMIC DNA]</scope>
    <source>
        <strain evidence="2 3">AB-hyl4</strain>
    </source>
</reference>